<protein>
    <submittedName>
        <fullName evidence="3">ABC transporter ATP-binding protein</fullName>
    </submittedName>
</protein>
<dbReference type="GO" id="GO:0005524">
    <property type="term" value="F:ATP binding"/>
    <property type="evidence" value="ECO:0007669"/>
    <property type="project" value="UniProtKB-KW"/>
</dbReference>
<sequence length="313" mass="33481">MRLVSLALAVALAVAGLSGPAAAQDKLTVLLDWFTNPDHAALVIAKEKGFFAKAGLDVTLVEPADPSAPPRLVAAGQGDIAITYQPNLYQQVQEGLPVIRVGAAVTTPLNSLVALADGPVKSIPDLKGKTIGYSIAGFEEALLSTMLAEAGLKLADVKLVNINFALTPALLNGQVDAVIGAFRNFELTELKLAGKPGRAFYPEEHGVPPYDELIYIVKQDRAADPKVTRFLDAVERATFSILNDPDGAWASFVKANPKLDDELNKTAWTDTLKRLASSPAALDGVRYSRFAQFMKDRGLIDAMQPVSRYAVAR</sequence>
<evidence type="ECO:0000313" key="3">
    <source>
        <dbReference type="EMBL" id="GGH06989.1"/>
    </source>
</evidence>
<accession>A0A917I2K3</accession>
<dbReference type="PANTHER" id="PTHR31528:SF3">
    <property type="entry name" value="THIAMINE BIOSYNTHESIS PROTEIN HI_0357-RELATED"/>
    <property type="match status" value="1"/>
</dbReference>
<evidence type="ECO:0000256" key="1">
    <source>
        <dbReference type="SAM" id="SignalP"/>
    </source>
</evidence>
<name>A0A917I2K3_9HYPH</name>
<keyword evidence="4" id="KW-1185">Reference proteome</keyword>
<feature type="chain" id="PRO_5036793940" evidence="1">
    <location>
        <begin position="24"/>
        <end position="313"/>
    </location>
</feature>
<comment type="caution">
    <text evidence="3">The sequence shown here is derived from an EMBL/GenBank/DDBJ whole genome shotgun (WGS) entry which is preliminary data.</text>
</comment>
<dbReference type="EMBL" id="BMES01000001">
    <property type="protein sequence ID" value="GGH06989.1"/>
    <property type="molecule type" value="Genomic_DNA"/>
</dbReference>
<dbReference type="GO" id="GO:0009228">
    <property type="term" value="P:thiamine biosynthetic process"/>
    <property type="evidence" value="ECO:0007669"/>
    <property type="project" value="InterPro"/>
</dbReference>
<evidence type="ECO:0000313" key="4">
    <source>
        <dbReference type="Proteomes" id="UP000603912"/>
    </source>
</evidence>
<feature type="domain" description="SsuA/THI5-like" evidence="2">
    <location>
        <begin position="36"/>
        <end position="248"/>
    </location>
</feature>
<dbReference type="Proteomes" id="UP000603912">
    <property type="component" value="Unassembled WGS sequence"/>
</dbReference>
<dbReference type="RefSeq" id="WP_188515838.1">
    <property type="nucleotide sequence ID" value="NZ_BMES01000001.1"/>
</dbReference>
<reference evidence="3" key="1">
    <citation type="journal article" date="2014" name="Int. J. Syst. Evol. Microbiol.">
        <title>Complete genome sequence of Corynebacterium casei LMG S-19264T (=DSM 44701T), isolated from a smear-ripened cheese.</title>
        <authorList>
            <consortium name="US DOE Joint Genome Institute (JGI-PGF)"/>
            <person name="Walter F."/>
            <person name="Albersmeier A."/>
            <person name="Kalinowski J."/>
            <person name="Ruckert C."/>
        </authorList>
    </citation>
    <scope>NUCLEOTIDE SEQUENCE</scope>
    <source>
        <strain evidence="3">CGMCC 1.12214</strain>
    </source>
</reference>
<dbReference type="PANTHER" id="PTHR31528">
    <property type="entry name" value="4-AMINO-5-HYDROXYMETHYL-2-METHYLPYRIMIDINE PHOSPHATE SYNTHASE THI11-RELATED"/>
    <property type="match status" value="1"/>
</dbReference>
<feature type="signal peptide" evidence="1">
    <location>
        <begin position="1"/>
        <end position="23"/>
    </location>
</feature>
<dbReference type="InterPro" id="IPR027939">
    <property type="entry name" value="NMT1/THI5"/>
</dbReference>
<proteinExistence type="predicted"/>
<reference evidence="3" key="2">
    <citation type="submission" date="2020-09" db="EMBL/GenBank/DDBJ databases">
        <authorList>
            <person name="Sun Q."/>
            <person name="Zhou Y."/>
        </authorList>
    </citation>
    <scope>NUCLEOTIDE SEQUENCE</scope>
    <source>
        <strain evidence="3">CGMCC 1.12214</strain>
    </source>
</reference>
<gene>
    <name evidence="3" type="ORF">GCM10007036_01580</name>
</gene>
<keyword evidence="3" id="KW-0067">ATP-binding</keyword>
<keyword evidence="1" id="KW-0732">Signal</keyword>
<evidence type="ECO:0000259" key="2">
    <source>
        <dbReference type="Pfam" id="PF09084"/>
    </source>
</evidence>
<dbReference type="SUPFAM" id="SSF53850">
    <property type="entry name" value="Periplasmic binding protein-like II"/>
    <property type="match status" value="1"/>
</dbReference>
<dbReference type="InterPro" id="IPR015168">
    <property type="entry name" value="SsuA/THI5"/>
</dbReference>
<keyword evidence="3" id="KW-0547">Nucleotide-binding</keyword>
<dbReference type="Gene3D" id="3.40.190.10">
    <property type="entry name" value="Periplasmic binding protein-like II"/>
    <property type="match status" value="2"/>
</dbReference>
<organism evidence="3 4">
    <name type="scientific">Alsobacter metallidurans</name>
    <dbReference type="NCBI Taxonomy" id="340221"/>
    <lineage>
        <taxon>Bacteria</taxon>
        <taxon>Pseudomonadati</taxon>
        <taxon>Pseudomonadota</taxon>
        <taxon>Alphaproteobacteria</taxon>
        <taxon>Hyphomicrobiales</taxon>
        <taxon>Alsobacteraceae</taxon>
        <taxon>Alsobacter</taxon>
    </lineage>
</organism>
<dbReference type="AlphaFoldDB" id="A0A917I2K3"/>
<dbReference type="Pfam" id="PF09084">
    <property type="entry name" value="NMT1"/>
    <property type="match status" value="1"/>
</dbReference>